<organism evidence="1">
    <name type="scientific">Arundo donax</name>
    <name type="common">Giant reed</name>
    <name type="synonym">Donax arundinaceus</name>
    <dbReference type="NCBI Taxonomy" id="35708"/>
    <lineage>
        <taxon>Eukaryota</taxon>
        <taxon>Viridiplantae</taxon>
        <taxon>Streptophyta</taxon>
        <taxon>Embryophyta</taxon>
        <taxon>Tracheophyta</taxon>
        <taxon>Spermatophyta</taxon>
        <taxon>Magnoliopsida</taxon>
        <taxon>Liliopsida</taxon>
        <taxon>Poales</taxon>
        <taxon>Poaceae</taxon>
        <taxon>PACMAD clade</taxon>
        <taxon>Arundinoideae</taxon>
        <taxon>Arundineae</taxon>
        <taxon>Arundo</taxon>
    </lineage>
</organism>
<protein>
    <submittedName>
        <fullName evidence="1">Uncharacterized protein</fullName>
    </submittedName>
</protein>
<reference evidence="1" key="2">
    <citation type="journal article" date="2015" name="Data Brief">
        <title>Shoot transcriptome of the giant reed, Arundo donax.</title>
        <authorList>
            <person name="Barrero R.A."/>
            <person name="Guerrero F.D."/>
            <person name="Moolhuijzen P."/>
            <person name="Goolsby J.A."/>
            <person name="Tidwell J."/>
            <person name="Bellgard S.E."/>
            <person name="Bellgard M.I."/>
        </authorList>
    </citation>
    <scope>NUCLEOTIDE SEQUENCE</scope>
    <source>
        <tissue evidence="1">Shoot tissue taken approximately 20 cm above the soil surface</tissue>
    </source>
</reference>
<accession>A0A0A9HH46</accession>
<evidence type="ECO:0000313" key="1">
    <source>
        <dbReference type="EMBL" id="JAE36072.1"/>
    </source>
</evidence>
<sequence>MKQNVLQIRVIMTFVQGLGKKYNTATSSRIIIACAYITIREWVLGPGDGARAKGVTEVEGVVVAEELVDVRRTSTRVRIQAHHDLLTVTT</sequence>
<dbReference type="AlphaFoldDB" id="A0A0A9HH46"/>
<dbReference type="EMBL" id="GBRH01161824">
    <property type="protein sequence ID" value="JAE36072.1"/>
    <property type="molecule type" value="Transcribed_RNA"/>
</dbReference>
<name>A0A0A9HH46_ARUDO</name>
<reference evidence="1" key="1">
    <citation type="submission" date="2014-09" db="EMBL/GenBank/DDBJ databases">
        <authorList>
            <person name="Magalhaes I.L.F."/>
            <person name="Oliveira U."/>
            <person name="Santos F.R."/>
            <person name="Vidigal T.H.D.A."/>
            <person name="Brescovit A.D."/>
            <person name="Santos A.J."/>
        </authorList>
    </citation>
    <scope>NUCLEOTIDE SEQUENCE</scope>
    <source>
        <tissue evidence="1">Shoot tissue taken approximately 20 cm above the soil surface</tissue>
    </source>
</reference>
<proteinExistence type="predicted"/>